<name>J9FEM2_9ZZZZ</name>
<dbReference type="InterPro" id="IPR000640">
    <property type="entry name" value="EFG_V-like"/>
</dbReference>
<dbReference type="AlphaFoldDB" id="J9FEM2"/>
<dbReference type="SUPFAM" id="SSF54980">
    <property type="entry name" value="EF-G C-terminal domain-like"/>
    <property type="match status" value="1"/>
</dbReference>
<evidence type="ECO:0000259" key="2">
    <source>
        <dbReference type="Pfam" id="PF00679"/>
    </source>
</evidence>
<accession>J9FEM2</accession>
<feature type="compositionally biased region" description="Low complexity" evidence="1">
    <location>
        <begin position="144"/>
        <end position="153"/>
    </location>
</feature>
<proteinExistence type="predicted"/>
<feature type="non-terminal residue" evidence="3">
    <location>
        <position position="1"/>
    </location>
</feature>
<protein>
    <submittedName>
        <fullName evidence="3">Small GTP-binding protein</fullName>
    </submittedName>
</protein>
<evidence type="ECO:0000313" key="3">
    <source>
        <dbReference type="EMBL" id="EJW92873.1"/>
    </source>
</evidence>
<organism evidence="3">
    <name type="scientific">gut metagenome</name>
    <dbReference type="NCBI Taxonomy" id="749906"/>
    <lineage>
        <taxon>unclassified sequences</taxon>
        <taxon>metagenomes</taxon>
        <taxon>organismal metagenomes</taxon>
    </lineage>
</organism>
<feature type="domain" description="Elongation factor EFG" evidence="2">
    <location>
        <begin position="5"/>
        <end position="50"/>
    </location>
</feature>
<dbReference type="Gene3D" id="3.30.70.240">
    <property type="match status" value="1"/>
</dbReference>
<comment type="caution">
    <text evidence="3">The sequence shown here is derived from an EMBL/GenBank/DDBJ whole genome shotgun (WGS) entry which is preliminary data.</text>
</comment>
<feature type="region of interest" description="Disordered" evidence="1">
    <location>
        <begin position="140"/>
        <end position="167"/>
    </location>
</feature>
<gene>
    <name evidence="3" type="ORF">EVA_19020</name>
</gene>
<reference evidence="3" key="1">
    <citation type="journal article" date="2012" name="PLoS ONE">
        <title>Gene sets for utilization of primary and secondary nutrition supplies in the distal gut of endangered iberian lynx.</title>
        <authorList>
            <person name="Alcaide M."/>
            <person name="Messina E."/>
            <person name="Richter M."/>
            <person name="Bargiela R."/>
            <person name="Peplies J."/>
            <person name="Huws S.A."/>
            <person name="Newbold C.J."/>
            <person name="Golyshin P.N."/>
            <person name="Simon M.A."/>
            <person name="Lopez G."/>
            <person name="Yakimov M.M."/>
            <person name="Ferrer M."/>
        </authorList>
    </citation>
    <scope>NUCLEOTIDE SEQUENCE</scope>
</reference>
<evidence type="ECO:0000256" key="1">
    <source>
        <dbReference type="SAM" id="MobiDB-lite"/>
    </source>
</evidence>
<dbReference type="Pfam" id="PF00679">
    <property type="entry name" value="EFG_C"/>
    <property type="match status" value="1"/>
</dbReference>
<feature type="non-terminal residue" evidence="3">
    <location>
        <position position="181"/>
    </location>
</feature>
<sequence>GPEIEGEMSVLTGSAPVATMGDYQREITSYTRGKGRLTCNLKGYEPCHNAEEVIQQIGYEPDGDLENPTGSVFCSHGAGFVVNWNEVDEYAHIQTDVGKTVEDEKEAYIPPMPGKTFEEIRLDQEELEEIFTRTYGPIRRDRTSVSTSSRTVTAPSAPKKTKQQEPEKEYLLVDGYNIIFS</sequence>
<dbReference type="InterPro" id="IPR035647">
    <property type="entry name" value="EFG_III/V"/>
</dbReference>
<dbReference type="EMBL" id="AMCI01007300">
    <property type="protein sequence ID" value="EJW92873.1"/>
    <property type="molecule type" value="Genomic_DNA"/>
</dbReference>